<dbReference type="InterPro" id="IPR000330">
    <property type="entry name" value="SNF2_N"/>
</dbReference>
<organism evidence="2 3">
    <name type="scientific">Lucilia cuprina</name>
    <name type="common">Green bottle fly</name>
    <name type="synonym">Australian sheep blowfly</name>
    <dbReference type="NCBI Taxonomy" id="7375"/>
    <lineage>
        <taxon>Eukaryota</taxon>
        <taxon>Metazoa</taxon>
        <taxon>Ecdysozoa</taxon>
        <taxon>Arthropoda</taxon>
        <taxon>Hexapoda</taxon>
        <taxon>Insecta</taxon>
        <taxon>Pterygota</taxon>
        <taxon>Neoptera</taxon>
        <taxon>Endopterygota</taxon>
        <taxon>Diptera</taxon>
        <taxon>Brachycera</taxon>
        <taxon>Muscomorpha</taxon>
        <taxon>Oestroidea</taxon>
        <taxon>Calliphoridae</taxon>
        <taxon>Luciliinae</taxon>
        <taxon>Lucilia</taxon>
    </lineage>
</organism>
<name>A0A0L0C181_LUCCU</name>
<sequence>MEFYNLANFANLDCLGKESQFKKRFIDNKDVDWDFLNSLYSKFMLRRTSEVMTEYLNVSRTEYAVFLRPNDVQKKIYIDSTVSKLTELGSSVPSDFLTIITELQKVAVGMSPNTSSKLDFLRHFLNKLKTETNEKEFKRHWMVMFNTLRHINNP</sequence>
<keyword evidence="3" id="KW-1185">Reference proteome</keyword>
<dbReference type="AlphaFoldDB" id="A0A0L0C181"/>
<evidence type="ECO:0000313" key="2">
    <source>
        <dbReference type="EMBL" id="KNC25209.1"/>
    </source>
</evidence>
<dbReference type="EMBL" id="JRES01001140">
    <property type="protein sequence ID" value="KNC25209.1"/>
    <property type="molecule type" value="Genomic_DNA"/>
</dbReference>
<dbReference type="Pfam" id="PF00176">
    <property type="entry name" value="SNF2-rel_dom"/>
    <property type="match status" value="1"/>
</dbReference>
<reference evidence="2 3" key="1">
    <citation type="journal article" date="2015" name="Nat. Commun.">
        <title>Lucilia cuprina genome unlocks parasitic fly biology to underpin future interventions.</title>
        <authorList>
            <person name="Anstead C.A."/>
            <person name="Korhonen P.K."/>
            <person name="Young N.D."/>
            <person name="Hall R.S."/>
            <person name="Jex A.R."/>
            <person name="Murali S.C."/>
            <person name="Hughes D.S."/>
            <person name="Lee S.F."/>
            <person name="Perry T."/>
            <person name="Stroehlein A.J."/>
            <person name="Ansell B.R."/>
            <person name="Breugelmans B."/>
            <person name="Hofmann A."/>
            <person name="Qu J."/>
            <person name="Dugan S."/>
            <person name="Lee S.L."/>
            <person name="Chao H."/>
            <person name="Dinh H."/>
            <person name="Han Y."/>
            <person name="Doddapaneni H.V."/>
            <person name="Worley K.C."/>
            <person name="Muzny D.M."/>
            <person name="Ioannidis P."/>
            <person name="Waterhouse R.M."/>
            <person name="Zdobnov E.M."/>
            <person name="James P.J."/>
            <person name="Bagnall N.H."/>
            <person name="Kotze A.C."/>
            <person name="Gibbs R.A."/>
            <person name="Richards S."/>
            <person name="Batterham P."/>
            <person name="Gasser R.B."/>
        </authorList>
    </citation>
    <scope>NUCLEOTIDE SEQUENCE [LARGE SCALE GENOMIC DNA]</scope>
    <source>
        <strain evidence="2 3">LS</strain>
        <tissue evidence="2">Full body</tissue>
    </source>
</reference>
<evidence type="ECO:0000259" key="1">
    <source>
        <dbReference type="Pfam" id="PF00176"/>
    </source>
</evidence>
<proteinExistence type="predicted"/>
<dbReference type="Proteomes" id="UP000037069">
    <property type="component" value="Unassembled WGS sequence"/>
</dbReference>
<protein>
    <recommendedName>
        <fullName evidence="1">SNF2 N-terminal domain-containing protein</fullName>
    </recommendedName>
</protein>
<feature type="domain" description="SNF2 N-terminal" evidence="1">
    <location>
        <begin position="2"/>
        <end position="106"/>
    </location>
</feature>
<dbReference type="GO" id="GO:0005524">
    <property type="term" value="F:ATP binding"/>
    <property type="evidence" value="ECO:0007669"/>
    <property type="project" value="InterPro"/>
</dbReference>
<comment type="caution">
    <text evidence="2">The sequence shown here is derived from an EMBL/GenBank/DDBJ whole genome shotgun (WGS) entry which is preliminary data.</text>
</comment>
<evidence type="ECO:0000313" key="3">
    <source>
        <dbReference type="Proteomes" id="UP000037069"/>
    </source>
</evidence>
<accession>A0A0L0C181</accession>
<gene>
    <name evidence="2" type="ORF">FF38_04142</name>
</gene>